<evidence type="ECO:0000313" key="3">
    <source>
        <dbReference type="Proteomes" id="UP000243342"/>
    </source>
</evidence>
<feature type="transmembrane region" description="Helical" evidence="1">
    <location>
        <begin position="7"/>
        <end position="27"/>
    </location>
</feature>
<feature type="transmembrane region" description="Helical" evidence="1">
    <location>
        <begin position="65"/>
        <end position="93"/>
    </location>
</feature>
<dbReference type="Proteomes" id="UP000243342">
    <property type="component" value="Unassembled WGS sequence"/>
</dbReference>
<accession>A0A1J7BGP1</accession>
<keyword evidence="1" id="KW-0812">Transmembrane</keyword>
<comment type="caution">
    <text evidence="2">The sequence shown here is derived from an EMBL/GenBank/DDBJ whole genome shotgun (WGS) entry which is preliminary data.</text>
</comment>
<organism evidence="2 3">
    <name type="scientific">Mangrovactinospora gilvigrisea</name>
    <dbReference type="NCBI Taxonomy" id="1428644"/>
    <lineage>
        <taxon>Bacteria</taxon>
        <taxon>Bacillati</taxon>
        <taxon>Actinomycetota</taxon>
        <taxon>Actinomycetes</taxon>
        <taxon>Kitasatosporales</taxon>
        <taxon>Streptomycetaceae</taxon>
        <taxon>Mangrovactinospora</taxon>
    </lineage>
</organism>
<keyword evidence="1" id="KW-1133">Transmembrane helix</keyword>
<name>A0A1J7BGP1_9ACTN</name>
<keyword evidence="3" id="KW-1185">Reference proteome</keyword>
<dbReference type="InterPro" id="IPR025327">
    <property type="entry name" value="DUF4233"/>
</dbReference>
<dbReference type="RefSeq" id="WP_071656234.1">
    <property type="nucleotide sequence ID" value="NZ_MLCF01000043.1"/>
</dbReference>
<evidence type="ECO:0000256" key="1">
    <source>
        <dbReference type="SAM" id="Phobius"/>
    </source>
</evidence>
<evidence type="ECO:0008006" key="4">
    <source>
        <dbReference type="Google" id="ProtNLM"/>
    </source>
</evidence>
<keyword evidence="1" id="KW-0472">Membrane</keyword>
<dbReference type="AlphaFoldDB" id="A0A1J7BGP1"/>
<sequence length="110" mass="11577">MRQLCSFTLLMEAFVICFAALVAMRLGHVPSGQLWAVAGSGAVLCVLLCGMLGERRRRTGVAVGWALQAALIVSGLVVPVMYGLGAAFALIWFASLRVGRKVDAAKAARA</sequence>
<protein>
    <recommendedName>
        <fullName evidence="4">DUF4233 domain-containing protein</fullName>
    </recommendedName>
</protein>
<feature type="transmembrane region" description="Helical" evidence="1">
    <location>
        <begin position="33"/>
        <end position="53"/>
    </location>
</feature>
<dbReference type="OrthoDB" id="3267755at2"/>
<reference evidence="2 3" key="1">
    <citation type="submission" date="2016-10" db="EMBL/GenBank/DDBJ databases">
        <title>Genome sequence of Streptomyces gilvigriseus MUSC 26.</title>
        <authorList>
            <person name="Lee L.-H."/>
            <person name="Ser H.-L."/>
        </authorList>
    </citation>
    <scope>NUCLEOTIDE SEQUENCE [LARGE SCALE GENOMIC DNA]</scope>
    <source>
        <strain evidence="2 3">MUSC 26</strain>
    </source>
</reference>
<dbReference type="Pfam" id="PF14017">
    <property type="entry name" value="DUF4233"/>
    <property type="match status" value="1"/>
</dbReference>
<evidence type="ECO:0000313" key="2">
    <source>
        <dbReference type="EMBL" id="OIV37733.1"/>
    </source>
</evidence>
<dbReference type="EMBL" id="MLCF01000043">
    <property type="protein sequence ID" value="OIV37733.1"/>
    <property type="molecule type" value="Genomic_DNA"/>
</dbReference>
<proteinExistence type="predicted"/>
<dbReference type="STRING" id="1428644.BIV57_09140"/>
<gene>
    <name evidence="2" type="ORF">BIV57_09140</name>
</gene>